<sequence>MRGFGLLEGSGTRSGTRLLGGGFLGSGLLGGSRPFRRSSARRFRRSRARPFRGGRARRFRGTRAPGPLRHTSFRHGASVRAATDTDGGDAQLSSRC</sequence>
<accession>S3ZGM0</accession>
<protein>
    <submittedName>
        <fullName evidence="2">Uncharacterized protein</fullName>
    </submittedName>
</protein>
<evidence type="ECO:0000313" key="2">
    <source>
        <dbReference type="EMBL" id="EPH42303.1"/>
    </source>
</evidence>
<dbReference type="EMBL" id="AOPZ01000240">
    <property type="protein sequence ID" value="EPH42303.1"/>
    <property type="molecule type" value="Genomic_DNA"/>
</dbReference>
<reference evidence="2 3" key="1">
    <citation type="submission" date="2013-02" db="EMBL/GenBank/DDBJ databases">
        <title>Draft Genome Sequence of Streptomyces aurantiacus, Which Produces Setomimycin.</title>
        <authorList>
            <person name="Gruening B.A."/>
            <person name="Praeg A."/>
            <person name="Erxleben A."/>
            <person name="Guenther S."/>
            <person name="Mueller M."/>
        </authorList>
    </citation>
    <scope>NUCLEOTIDE SEQUENCE [LARGE SCALE GENOMIC DNA]</scope>
    <source>
        <strain evidence="2 3">JA 4570</strain>
    </source>
</reference>
<dbReference type="PATRIC" id="fig|1286094.4.peg.4580"/>
<evidence type="ECO:0000256" key="1">
    <source>
        <dbReference type="SAM" id="MobiDB-lite"/>
    </source>
</evidence>
<name>S3ZGM0_9ACTN</name>
<keyword evidence="3" id="KW-1185">Reference proteome</keyword>
<organism evidence="2 3">
    <name type="scientific">Streptomyces aurantiacus JA 4570</name>
    <dbReference type="NCBI Taxonomy" id="1286094"/>
    <lineage>
        <taxon>Bacteria</taxon>
        <taxon>Bacillati</taxon>
        <taxon>Actinomycetota</taxon>
        <taxon>Actinomycetes</taxon>
        <taxon>Kitasatosporales</taxon>
        <taxon>Streptomycetaceae</taxon>
        <taxon>Streptomyces</taxon>
        <taxon>Streptomyces aurantiacus group</taxon>
    </lineage>
</organism>
<evidence type="ECO:0000313" key="3">
    <source>
        <dbReference type="Proteomes" id="UP000014629"/>
    </source>
</evidence>
<proteinExistence type="predicted"/>
<gene>
    <name evidence="2" type="ORF">STRAU_4632</name>
</gene>
<comment type="caution">
    <text evidence="2">The sequence shown here is derived from an EMBL/GenBank/DDBJ whole genome shotgun (WGS) entry which is preliminary data.</text>
</comment>
<dbReference type="Proteomes" id="UP000014629">
    <property type="component" value="Unassembled WGS sequence"/>
</dbReference>
<feature type="compositionally biased region" description="Basic residues" evidence="1">
    <location>
        <begin position="34"/>
        <end position="61"/>
    </location>
</feature>
<feature type="region of interest" description="Disordered" evidence="1">
    <location>
        <begin position="23"/>
        <end position="96"/>
    </location>
</feature>
<dbReference type="AlphaFoldDB" id="S3ZGM0"/>